<dbReference type="PANTHER" id="PTHR30534">
    <property type="entry name" value="FLAGELLAR MOTOR SWITCH PROTEIN FLIG"/>
    <property type="match status" value="1"/>
</dbReference>
<comment type="caution">
    <text evidence="2">The sequence shown here is derived from an EMBL/GenBank/DDBJ whole genome shotgun (WGS) entry which is preliminary data.</text>
</comment>
<organism evidence="2 3">
    <name type="scientific">Stieleria varia</name>
    <dbReference type="NCBI Taxonomy" id="2528005"/>
    <lineage>
        <taxon>Bacteria</taxon>
        <taxon>Pseudomonadati</taxon>
        <taxon>Planctomycetota</taxon>
        <taxon>Planctomycetia</taxon>
        <taxon>Pirellulales</taxon>
        <taxon>Pirellulaceae</taxon>
        <taxon>Stieleria</taxon>
    </lineage>
</organism>
<sequence>MCIFSPSLSVSTPICDRDAEKTLSYTAATTDNYTLAAHVYRCHHSGSCETVKKTSPCPIRGRSLTTLSRPSPTARPATRAAVPVSTCSRDDIRILAETLVDEPPNLIAAALSLAPATITNAVLREWSIPKRIQVIRELSQLKRLDRQTSLCLLAGLSEKIQSAKRQRELDRSNSAHLANILGYCDEPTKQRMLRRLSVDDPELLPRVAPQVFLFSEIVHLNDKQLATLLRHIDIGTLAIAMQRTSTETFSRVIALLTPHGAWKLSEEMEYQHASTAKEIADARGTIGKIARDLGLHSISDHVTA</sequence>
<reference evidence="2 3" key="1">
    <citation type="submission" date="2019-02" db="EMBL/GenBank/DDBJ databases">
        <title>Deep-cultivation of Planctomycetes and their phenomic and genomic characterization uncovers novel biology.</title>
        <authorList>
            <person name="Wiegand S."/>
            <person name="Jogler M."/>
            <person name="Boedeker C."/>
            <person name="Pinto D."/>
            <person name="Vollmers J."/>
            <person name="Rivas-Marin E."/>
            <person name="Kohn T."/>
            <person name="Peeters S.H."/>
            <person name="Heuer A."/>
            <person name="Rast P."/>
            <person name="Oberbeckmann S."/>
            <person name="Bunk B."/>
            <person name="Jeske O."/>
            <person name="Meyerdierks A."/>
            <person name="Storesund J.E."/>
            <person name="Kallscheuer N."/>
            <person name="Luecker S."/>
            <person name="Lage O.M."/>
            <person name="Pohl T."/>
            <person name="Merkel B.J."/>
            <person name="Hornburger P."/>
            <person name="Mueller R.-W."/>
            <person name="Bruemmer F."/>
            <person name="Labrenz M."/>
            <person name="Spormann A.M."/>
            <person name="Op Den Camp H."/>
            <person name="Overmann J."/>
            <person name="Amann R."/>
            <person name="Jetten M.S.M."/>
            <person name="Mascher T."/>
            <person name="Medema M.H."/>
            <person name="Devos D.P."/>
            <person name="Kaster A.-K."/>
            <person name="Ovreas L."/>
            <person name="Rohde M."/>
            <person name="Galperin M.Y."/>
            <person name="Jogler C."/>
        </authorList>
    </citation>
    <scope>NUCLEOTIDE SEQUENCE [LARGE SCALE GENOMIC DNA]</scope>
    <source>
        <strain evidence="2 3">Pla52n</strain>
    </source>
</reference>
<name>A0A5C6ATN7_9BACT</name>
<dbReference type="GO" id="GO:0071973">
    <property type="term" value="P:bacterial-type flagellum-dependent cell motility"/>
    <property type="evidence" value="ECO:0007669"/>
    <property type="project" value="InterPro"/>
</dbReference>
<keyword evidence="3" id="KW-1185">Reference proteome</keyword>
<dbReference type="InterPro" id="IPR023087">
    <property type="entry name" value="Flg_Motor_Flig_C"/>
</dbReference>
<proteinExistence type="predicted"/>
<feature type="domain" description="Flagellar motor switch protein FliG C-terminal" evidence="1">
    <location>
        <begin position="195"/>
        <end position="293"/>
    </location>
</feature>
<dbReference type="AlphaFoldDB" id="A0A5C6ATN7"/>
<evidence type="ECO:0000313" key="2">
    <source>
        <dbReference type="EMBL" id="TWU02619.1"/>
    </source>
</evidence>
<keyword evidence="2" id="KW-0966">Cell projection</keyword>
<dbReference type="Pfam" id="PF01706">
    <property type="entry name" value="FliG_C"/>
    <property type="match status" value="1"/>
</dbReference>
<evidence type="ECO:0000313" key="3">
    <source>
        <dbReference type="Proteomes" id="UP000320176"/>
    </source>
</evidence>
<dbReference type="GO" id="GO:0009288">
    <property type="term" value="C:bacterial-type flagellum"/>
    <property type="evidence" value="ECO:0007669"/>
    <property type="project" value="InterPro"/>
</dbReference>
<keyword evidence="2" id="KW-0969">Cilium</keyword>
<gene>
    <name evidence="2" type="primary">fliG_2</name>
    <name evidence="2" type="ORF">Pla52n_36750</name>
</gene>
<dbReference type="SUPFAM" id="SSF48029">
    <property type="entry name" value="FliG"/>
    <property type="match status" value="1"/>
</dbReference>
<dbReference type="InterPro" id="IPR000090">
    <property type="entry name" value="Flg_Motor_Flig"/>
</dbReference>
<evidence type="ECO:0000259" key="1">
    <source>
        <dbReference type="Pfam" id="PF01706"/>
    </source>
</evidence>
<keyword evidence="2" id="KW-0282">Flagellum</keyword>
<dbReference type="Proteomes" id="UP000320176">
    <property type="component" value="Unassembled WGS sequence"/>
</dbReference>
<dbReference type="InterPro" id="IPR011002">
    <property type="entry name" value="FliG_a-hlx"/>
</dbReference>
<accession>A0A5C6ATN7</accession>
<dbReference type="EMBL" id="SJPN01000004">
    <property type="protein sequence ID" value="TWU02619.1"/>
    <property type="molecule type" value="Genomic_DNA"/>
</dbReference>
<protein>
    <submittedName>
        <fullName evidence="2">Flagellar motor switch protein FliG</fullName>
    </submittedName>
</protein>
<dbReference type="Gene3D" id="1.10.220.30">
    <property type="match status" value="2"/>
</dbReference>
<dbReference type="GO" id="GO:0003774">
    <property type="term" value="F:cytoskeletal motor activity"/>
    <property type="evidence" value="ECO:0007669"/>
    <property type="project" value="InterPro"/>
</dbReference>
<dbReference type="GO" id="GO:0006935">
    <property type="term" value="P:chemotaxis"/>
    <property type="evidence" value="ECO:0007669"/>
    <property type="project" value="InterPro"/>
</dbReference>
<dbReference type="PANTHER" id="PTHR30534:SF0">
    <property type="entry name" value="FLAGELLAR MOTOR SWITCH PROTEIN FLIG"/>
    <property type="match status" value="1"/>
</dbReference>
<dbReference type="PRINTS" id="PR00954">
    <property type="entry name" value="FLGMOTORFLIG"/>
</dbReference>